<evidence type="ECO:0000256" key="1">
    <source>
        <dbReference type="SAM" id="MobiDB-lite"/>
    </source>
</evidence>
<evidence type="ECO:0000313" key="2">
    <source>
        <dbReference type="EMBL" id="ATZ52539.1"/>
    </source>
</evidence>
<keyword evidence="3" id="KW-1185">Reference proteome</keyword>
<feature type="region of interest" description="Disordered" evidence="1">
    <location>
        <begin position="170"/>
        <end position="229"/>
    </location>
</feature>
<dbReference type="GeneID" id="5432445"/>
<dbReference type="VEuPathDB" id="FungiDB:Bcin08g02260"/>
<reference evidence="2 3" key="1">
    <citation type="journal article" date="2011" name="PLoS Genet.">
        <title>Genomic analysis of the necrotrophic fungal pathogens Sclerotinia sclerotiorum and Botrytis cinerea.</title>
        <authorList>
            <person name="Amselem J."/>
            <person name="Cuomo C.A."/>
            <person name="van Kan J.A."/>
            <person name="Viaud M."/>
            <person name="Benito E.P."/>
            <person name="Couloux A."/>
            <person name="Coutinho P.M."/>
            <person name="de Vries R.P."/>
            <person name="Dyer P.S."/>
            <person name="Fillinger S."/>
            <person name="Fournier E."/>
            <person name="Gout L."/>
            <person name="Hahn M."/>
            <person name="Kohn L."/>
            <person name="Lapalu N."/>
            <person name="Plummer K.M."/>
            <person name="Pradier J.M."/>
            <person name="Quevillon E."/>
            <person name="Sharon A."/>
            <person name="Simon A."/>
            <person name="ten Have A."/>
            <person name="Tudzynski B."/>
            <person name="Tudzynski P."/>
            <person name="Wincker P."/>
            <person name="Andrew M."/>
            <person name="Anthouard V."/>
            <person name="Beever R.E."/>
            <person name="Beffa R."/>
            <person name="Benoit I."/>
            <person name="Bouzid O."/>
            <person name="Brault B."/>
            <person name="Chen Z."/>
            <person name="Choquer M."/>
            <person name="Collemare J."/>
            <person name="Cotton P."/>
            <person name="Danchin E.G."/>
            <person name="Da Silva C."/>
            <person name="Gautier A."/>
            <person name="Giraud C."/>
            <person name="Giraud T."/>
            <person name="Gonzalez C."/>
            <person name="Grossetete S."/>
            <person name="Guldener U."/>
            <person name="Henrissat B."/>
            <person name="Howlett B.J."/>
            <person name="Kodira C."/>
            <person name="Kretschmer M."/>
            <person name="Lappartient A."/>
            <person name="Leroch M."/>
            <person name="Levis C."/>
            <person name="Mauceli E."/>
            <person name="Neuveglise C."/>
            <person name="Oeser B."/>
            <person name="Pearson M."/>
            <person name="Poulain J."/>
            <person name="Poussereau N."/>
            <person name="Quesneville H."/>
            <person name="Rascle C."/>
            <person name="Schumacher J."/>
            <person name="Segurens B."/>
            <person name="Sexton A."/>
            <person name="Silva E."/>
            <person name="Sirven C."/>
            <person name="Soanes D.M."/>
            <person name="Talbot N.J."/>
            <person name="Templeton M."/>
            <person name="Yandava C."/>
            <person name="Yarden O."/>
            <person name="Zeng Q."/>
            <person name="Rollins J.A."/>
            <person name="Lebrun M.H."/>
            <person name="Dickman M."/>
        </authorList>
    </citation>
    <scope>NUCLEOTIDE SEQUENCE [LARGE SCALE GENOMIC DNA]</scope>
    <source>
        <strain evidence="2 3">B05.10</strain>
    </source>
</reference>
<evidence type="ECO:0000313" key="3">
    <source>
        <dbReference type="Proteomes" id="UP000001798"/>
    </source>
</evidence>
<name>A0A384JPM9_BOTFB</name>
<organism evidence="2 3">
    <name type="scientific">Botryotinia fuckeliana (strain B05.10)</name>
    <name type="common">Noble rot fungus</name>
    <name type="synonym">Botrytis cinerea</name>
    <dbReference type="NCBI Taxonomy" id="332648"/>
    <lineage>
        <taxon>Eukaryota</taxon>
        <taxon>Fungi</taxon>
        <taxon>Dikarya</taxon>
        <taxon>Ascomycota</taxon>
        <taxon>Pezizomycotina</taxon>
        <taxon>Leotiomycetes</taxon>
        <taxon>Helotiales</taxon>
        <taxon>Sclerotiniaceae</taxon>
        <taxon>Botrytis</taxon>
    </lineage>
</organism>
<proteinExistence type="predicted"/>
<sequence>MTHGSDTMSLPDNIFCCDCCTEVDTRHSDKPYHDPNKHFHKTIYQSFLNFAARLSATKDHLEMIQAREDVERQRQAAQICAAVISDREESDLISMTLSDLIRSYNPDYRKANVAPPASLISTKSPTPPLAFNSAFRLPSSPPISPCITPVRPILTHKRSGFRSLSNNNAVFDTDLMTPPPSQPSSKPNSKESSFSSGIGQSFVELLRNKPNSPPSSGIPNLGSSITDSKIPEWRSRVTMQAMQPLTQFSTPLATSRLGTSPNSPWAFEPTLSPALNETYGSFQSSIDTEMSGPHQSLTFIRNLGPPQLSPSFKPFADISFDDFRTVHVPYWTQTEPEPFVPQQVLSPSNLINNPLITNPPPTYVIHITSRQDYGKTESHRYFVCPTDLTSDWPEVSLLQWFAAGVGYDVKAEKWDHKCLQHQRFFRMVLRPNLAMREWGLGRPLEELQAELAKLNAAATPGGV</sequence>
<dbReference type="RefSeq" id="XP_001551935.2">
    <property type="nucleotide sequence ID" value="XM_001551885.2"/>
</dbReference>
<reference evidence="2 3" key="2">
    <citation type="journal article" date="2012" name="Eukaryot. Cell">
        <title>Genome update of Botrytis cinerea strains B05.10 and T4.</title>
        <authorList>
            <person name="Staats M."/>
            <person name="van Kan J.A."/>
        </authorList>
    </citation>
    <scope>NUCLEOTIDE SEQUENCE [LARGE SCALE GENOMIC DNA]</scope>
    <source>
        <strain evidence="2 3">B05.10</strain>
    </source>
</reference>
<gene>
    <name evidence="2" type="ORF">BCIN_08g02260</name>
</gene>
<protein>
    <submittedName>
        <fullName evidence="2">Uncharacterized protein</fullName>
    </submittedName>
</protein>
<reference evidence="2 3" key="3">
    <citation type="journal article" date="2017" name="Mol. Plant Pathol.">
        <title>A gapless genome sequence of the fungus Botrytis cinerea.</title>
        <authorList>
            <person name="Van Kan J.A."/>
            <person name="Stassen J.H."/>
            <person name="Mosbach A."/>
            <person name="Van Der Lee T.A."/>
            <person name="Faino L."/>
            <person name="Farmer A.D."/>
            <person name="Papasotiriou D.G."/>
            <person name="Zhou S."/>
            <person name="Seidl M.F."/>
            <person name="Cottam E."/>
            <person name="Edel D."/>
            <person name="Hahn M."/>
            <person name="Schwartz D.C."/>
            <person name="Dietrich R.A."/>
            <person name="Widdison S."/>
            <person name="Scalliet G."/>
        </authorList>
    </citation>
    <scope>NUCLEOTIDE SEQUENCE [LARGE SCALE GENOMIC DNA]</scope>
    <source>
        <strain evidence="2 3">B05.10</strain>
    </source>
</reference>
<dbReference type="EMBL" id="CP009812">
    <property type="protein sequence ID" value="ATZ52539.1"/>
    <property type="molecule type" value="Genomic_DNA"/>
</dbReference>
<dbReference type="Proteomes" id="UP000001798">
    <property type="component" value="Chromosome 8"/>
</dbReference>
<dbReference type="AlphaFoldDB" id="A0A384JPM9"/>
<dbReference type="KEGG" id="bfu:BCIN_08g02260"/>
<accession>A0A384JPM9</accession>
<feature type="compositionally biased region" description="Polar residues" evidence="1">
    <location>
        <begin position="214"/>
        <end position="227"/>
    </location>
</feature>
<dbReference type="OrthoDB" id="3470112at2759"/>
<feature type="compositionally biased region" description="Low complexity" evidence="1">
    <location>
        <begin position="183"/>
        <end position="196"/>
    </location>
</feature>